<dbReference type="HOGENOM" id="CLU_957021_0_0_1"/>
<accession>A0A0C9U1Z3</accession>
<evidence type="ECO:0000256" key="1">
    <source>
        <dbReference type="SAM" id="MobiDB-lite"/>
    </source>
</evidence>
<gene>
    <name evidence="3" type="ORF">M422DRAFT_50820</name>
    <name evidence="2" type="ORF">M422DRAFT_55251</name>
</gene>
<feature type="compositionally biased region" description="Polar residues" evidence="1">
    <location>
        <begin position="132"/>
        <end position="142"/>
    </location>
</feature>
<feature type="region of interest" description="Disordered" evidence="1">
    <location>
        <begin position="39"/>
        <end position="77"/>
    </location>
</feature>
<feature type="compositionally biased region" description="Polar residues" evidence="1">
    <location>
        <begin position="50"/>
        <end position="59"/>
    </location>
</feature>
<dbReference type="EMBL" id="KN837349">
    <property type="protein sequence ID" value="KIJ27027.1"/>
    <property type="molecule type" value="Genomic_DNA"/>
</dbReference>
<evidence type="ECO:0000313" key="3">
    <source>
        <dbReference type="EMBL" id="KIJ36818.1"/>
    </source>
</evidence>
<proteinExistence type="predicted"/>
<protein>
    <submittedName>
        <fullName evidence="3">Uncharacterized protein</fullName>
    </submittedName>
</protein>
<sequence length="291" mass="31965">MPAILRTAASGAGKVISQMYGPGGALDSDTGETQFVAGLEAPQSTPPQSPLRSKTNTQAAVPATSHRTLRSPSPQSDFEAEEILAEIDDMLVENSDRHMKLETLKARVARFIGGMKRPAGPATLRQNRDENSSPQAGSPCTKMANGTRTRLGARALKAYAAHKAELDGQEADLLRIKQERRGTPELQPKLVAVFSAHKADLEAQEERWRVIKQELVSEFEIPPVEDKPAISEEDYGDAGESEGDANSEYLVESYHKNAESYYEDLQESYEQRLIDKIWAGCPGDKPFYCSK</sequence>
<dbReference type="EMBL" id="KN837174">
    <property type="protein sequence ID" value="KIJ36818.1"/>
    <property type="molecule type" value="Genomic_DNA"/>
</dbReference>
<evidence type="ECO:0000313" key="2">
    <source>
        <dbReference type="EMBL" id="KIJ27027.1"/>
    </source>
</evidence>
<evidence type="ECO:0000313" key="4">
    <source>
        <dbReference type="Proteomes" id="UP000054279"/>
    </source>
</evidence>
<dbReference type="Proteomes" id="UP000054279">
    <property type="component" value="Unassembled WGS sequence"/>
</dbReference>
<keyword evidence="4" id="KW-1185">Reference proteome</keyword>
<dbReference type="AlphaFoldDB" id="A0A0C9U1Z3"/>
<feature type="region of interest" description="Disordered" evidence="1">
    <location>
        <begin position="117"/>
        <end position="142"/>
    </location>
</feature>
<name>A0A0C9U1Z3_SPHS4</name>
<reference evidence="3 4" key="1">
    <citation type="submission" date="2014-06" db="EMBL/GenBank/DDBJ databases">
        <title>Evolutionary Origins and Diversification of the Mycorrhizal Mutualists.</title>
        <authorList>
            <consortium name="DOE Joint Genome Institute"/>
            <consortium name="Mycorrhizal Genomics Consortium"/>
            <person name="Kohler A."/>
            <person name="Kuo A."/>
            <person name="Nagy L.G."/>
            <person name="Floudas D."/>
            <person name="Copeland A."/>
            <person name="Barry K.W."/>
            <person name="Cichocki N."/>
            <person name="Veneault-Fourrey C."/>
            <person name="LaButti K."/>
            <person name="Lindquist E.A."/>
            <person name="Lipzen A."/>
            <person name="Lundell T."/>
            <person name="Morin E."/>
            <person name="Murat C."/>
            <person name="Riley R."/>
            <person name="Ohm R."/>
            <person name="Sun H."/>
            <person name="Tunlid A."/>
            <person name="Henrissat B."/>
            <person name="Grigoriev I.V."/>
            <person name="Hibbett D.S."/>
            <person name="Martin F."/>
        </authorList>
    </citation>
    <scope>NUCLEOTIDE SEQUENCE [LARGE SCALE GENOMIC DNA]</scope>
    <source>
        <strain evidence="3 4">SS14</strain>
    </source>
</reference>
<organism evidence="3 4">
    <name type="scientific">Sphaerobolus stellatus (strain SS14)</name>
    <dbReference type="NCBI Taxonomy" id="990650"/>
    <lineage>
        <taxon>Eukaryota</taxon>
        <taxon>Fungi</taxon>
        <taxon>Dikarya</taxon>
        <taxon>Basidiomycota</taxon>
        <taxon>Agaricomycotina</taxon>
        <taxon>Agaricomycetes</taxon>
        <taxon>Phallomycetidae</taxon>
        <taxon>Geastrales</taxon>
        <taxon>Sphaerobolaceae</taxon>
        <taxon>Sphaerobolus</taxon>
    </lineage>
</organism>